<dbReference type="InterPro" id="IPR015947">
    <property type="entry name" value="PUA-like_sf"/>
</dbReference>
<evidence type="ECO:0000313" key="4">
    <source>
        <dbReference type="Proteomes" id="UP001058271"/>
    </source>
</evidence>
<dbReference type="RefSeq" id="WP_343871383.1">
    <property type="nucleotide sequence ID" value="NZ_BAAABS010000060.1"/>
</dbReference>
<dbReference type="SUPFAM" id="SSF88697">
    <property type="entry name" value="PUA domain-like"/>
    <property type="match status" value="1"/>
</dbReference>
<dbReference type="Proteomes" id="UP001058271">
    <property type="component" value="Chromosome"/>
</dbReference>
<dbReference type="PANTHER" id="PTHR46732:SF8">
    <property type="entry name" value="ATP-DEPENDENT PROTEASE LA (LON) DOMAIN PROTEIN"/>
    <property type="match status" value="1"/>
</dbReference>
<dbReference type="InterPro" id="IPR046336">
    <property type="entry name" value="Lon_prtase_N_sf"/>
</dbReference>
<evidence type="ECO:0000256" key="1">
    <source>
        <dbReference type="SAM" id="MobiDB-lite"/>
    </source>
</evidence>
<dbReference type="EMBL" id="CP073721">
    <property type="protein sequence ID" value="UWZ35212.1"/>
    <property type="molecule type" value="Genomic_DNA"/>
</dbReference>
<accession>A0ABY5Z186</accession>
<dbReference type="Gene3D" id="2.30.130.40">
    <property type="entry name" value="LON domain-like"/>
    <property type="match status" value="1"/>
</dbReference>
<keyword evidence="4" id="KW-1185">Reference proteome</keyword>
<gene>
    <name evidence="3" type="ORF">Drose_29265</name>
</gene>
<proteinExistence type="predicted"/>
<evidence type="ECO:0000313" key="3">
    <source>
        <dbReference type="EMBL" id="UWZ35212.1"/>
    </source>
</evidence>
<dbReference type="PROSITE" id="PS51787">
    <property type="entry name" value="LON_N"/>
    <property type="match status" value="1"/>
</dbReference>
<dbReference type="Pfam" id="PF02190">
    <property type="entry name" value="LON_substr_bdg"/>
    <property type="match status" value="1"/>
</dbReference>
<dbReference type="InterPro" id="IPR003111">
    <property type="entry name" value="Lon_prtase_N"/>
</dbReference>
<feature type="compositionally biased region" description="Low complexity" evidence="1">
    <location>
        <begin position="1"/>
        <end position="14"/>
    </location>
</feature>
<feature type="domain" description="Lon N-terminal" evidence="2">
    <location>
        <begin position="37"/>
        <end position="248"/>
    </location>
</feature>
<reference evidence="3" key="1">
    <citation type="submission" date="2021-04" db="EMBL/GenBank/DDBJ databases">
        <title>Biosynthetic gene clusters of Dactylosporangioum roseum.</title>
        <authorList>
            <person name="Hartkoorn R.C."/>
            <person name="Beaudoing E."/>
            <person name="Hot D."/>
            <person name="Moureu S."/>
        </authorList>
    </citation>
    <scope>NUCLEOTIDE SEQUENCE</scope>
    <source>
        <strain evidence="3">NRRL B-16295</strain>
    </source>
</reference>
<name>A0ABY5Z186_9ACTN</name>
<organism evidence="3 4">
    <name type="scientific">Dactylosporangium roseum</name>
    <dbReference type="NCBI Taxonomy" id="47989"/>
    <lineage>
        <taxon>Bacteria</taxon>
        <taxon>Bacillati</taxon>
        <taxon>Actinomycetota</taxon>
        <taxon>Actinomycetes</taxon>
        <taxon>Micromonosporales</taxon>
        <taxon>Micromonosporaceae</taxon>
        <taxon>Dactylosporangium</taxon>
    </lineage>
</organism>
<dbReference type="Gene3D" id="1.20.58.1480">
    <property type="match status" value="1"/>
</dbReference>
<protein>
    <submittedName>
        <fullName evidence="3">LON peptidase substrate-binding domain-containing protein</fullName>
    </submittedName>
</protein>
<dbReference type="PANTHER" id="PTHR46732">
    <property type="entry name" value="ATP-DEPENDENT PROTEASE LA (LON) DOMAIN PROTEIN"/>
    <property type="match status" value="1"/>
</dbReference>
<sequence length="271" mass="29728">MEAANEPEPNGPESSEPESHDPRSNQPESDGPEQDGRTLLPLFPLGTVLFPGLVLPLHVFEPRYRTLVQHLTELPASMPREFGVVAIRRGWEVGRQTESGDASITAGESLSLYEIGCAAEVRQITELPDGRFDLMTVGRRRFRLLGLARNDAPYLTGEVEWLPEPKGEPEREGELAAGVLAAFQQYLRVIRRTDEDDAGEQMPDDPTVLSHLVAATASLTLEDRQALLAKPDTMSRLKAERSLLRREAALLGQVRAVPVALAELAVPSSPN</sequence>
<evidence type="ECO:0000259" key="2">
    <source>
        <dbReference type="PROSITE" id="PS51787"/>
    </source>
</evidence>
<feature type="region of interest" description="Disordered" evidence="1">
    <location>
        <begin position="1"/>
        <end position="38"/>
    </location>
</feature>
<dbReference type="SMART" id="SM00464">
    <property type="entry name" value="LON"/>
    <property type="match status" value="1"/>
</dbReference>